<name>A0A093EXD4_TAUER</name>
<organism evidence="1 2">
    <name type="scientific">Tauraco erythrolophus</name>
    <name type="common">Red-crested turaco</name>
    <dbReference type="NCBI Taxonomy" id="121530"/>
    <lineage>
        <taxon>Eukaryota</taxon>
        <taxon>Metazoa</taxon>
        <taxon>Chordata</taxon>
        <taxon>Craniata</taxon>
        <taxon>Vertebrata</taxon>
        <taxon>Euteleostomi</taxon>
        <taxon>Archelosauria</taxon>
        <taxon>Archosauria</taxon>
        <taxon>Dinosauria</taxon>
        <taxon>Saurischia</taxon>
        <taxon>Theropoda</taxon>
        <taxon>Coelurosauria</taxon>
        <taxon>Aves</taxon>
        <taxon>Neognathae</taxon>
        <taxon>Neoaves</taxon>
        <taxon>Otidimorphae</taxon>
        <taxon>Musophagiformes</taxon>
        <taxon>Musophagidae</taxon>
        <taxon>Tauraco</taxon>
    </lineage>
</organism>
<dbReference type="Proteomes" id="UP000053661">
    <property type="component" value="Unassembled WGS sequence"/>
</dbReference>
<dbReference type="AlphaFoldDB" id="A0A093EXD4"/>
<dbReference type="EMBL" id="KL471796">
    <property type="protein sequence ID" value="KFV19106.1"/>
    <property type="molecule type" value="Genomic_DNA"/>
</dbReference>
<proteinExistence type="predicted"/>
<keyword evidence="2" id="KW-1185">Reference proteome</keyword>
<feature type="non-terminal residue" evidence="1">
    <location>
        <position position="1"/>
    </location>
</feature>
<reference evidence="1 2" key="1">
    <citation type="submission" date="2014-04" db="EMBL/GenBank/DDBJ databases">
        <title>Genome evolution of avian class.</title>
        <authorList>
            <person name="Zhang G."/>
            <person name="Li C."/>
        </authorList>
    </citation>
    <scope>NUCLEOTIDE SEQUENCE [LARGE SCALE GENOMIC DNA]</scope>
    <source>
        <strain evidence="1">BGI_N340</strain>
    </source>
</reference>
<gene>
    <name evidence="1" type="ORF">N340_12699</name>
</gene>
<accession>A0A093EXD4</accession>
<sequence length="37" mass="3927">GRVDIEGSESDIAMNARPPRASYPCGDCSDTSCLKPK</sequence>
<protein>
    <submittedName>
        <fullName evidence="1">Uncharacterized protein</fullName>
    </submittedName>
</protein>
<evidence type="ECO:0000313" key="1">
    <source>
        <dbReference type="EMBL" id="KFV19106.1"/>
    </source>
</evidence>
<evidence type="ECO:0000313" key="2">
    <source>
        <dbReference type="Proteomes" id="UP000053661"/>
    </source>
</evidence>
<feature type="non-terminal residue" evidence="1">
    <location>
        <position position="37"/>
    </location>
</feature>